<dbReference type="PANTHER" id="PTHR43821">
    <property type="entry name" value="NAD(P)H NITROREDUCTASE YDJA-RELATED"/>
    <property type="match status" value="1"/>
</dbReference>
<dbReference type="EC" id="1.-.-.-" evidence="7"/>
<dbReference type="PANTHER" id="PTHR43821:SF1">
    <property type="entry name" value="NAD(P)H NITROREDUCTASE YDJA-RELATED"/>
    <property type="match status" value="1"/>
</dbReference>
<dbReference type="RefSeq" id="WP_163606844.1">
    <property type="nucleotide sequence ID" value="NZ_JAABOO010000002.1"/>
</dbReference>
<gene>
    <name evidence="10" type="ORF">GWK08_09815</name>
</gene>
<name>A0A6P0UKA8_9FLAO</name>
<dbReference type="PIRSF" id="PIRSF000232">
    <property type="entry name" value="YdjA"/>
    <property type="match status" value="1"/>
</dbReference>
<dbReference type="SUPFAM" id="SSF55469">
    <property type="entry name" value="FMN-dependent nitroreductase-like"/>
    <property type="match status" value="1"/>
</dbReference>
<organism evidence="10 11">
    <name type="scientific">Leptobacterium flavescens</name>
    <dbReference type="NCBI Taxonomy" id="472055"/>
    <lineage>
        <taxon>Bacteria</taxon>
        <taxon>Pseudomonadati</taxon>
        <taxon>Bacteroidota</taxon>
        <taxon>Flavobacteriia</taxon>
        <taxon>Flavobacteriales</taxon>
        <taxon>Flavobacteriaceae</taxon>
        <taxon>Leptobacterium</taxon>
    </lineage>
</organism>
<dbReference type="InterPro" id="IPR029479">
    <property type="entry name" value="Nitroreductase"/>
</dbReference>
<comment type="similarity">
    <text evidence="1 7">Belongs to the nitroreductase family.</text>
</comment>
<dbReference type="Proteomes" id="UP000468581">
    <property type="component" value="Unassembled WGS sequence"/>
</dbReference>
<keyword evidence="5 7" id="KW-0560">Oxidoreductase</keyword>
<keyword evidence="11" id="KW-1185">Reference proteome</keyword>
<comment type="cofactor">
    <cofactor evidence="8">
        <name>FMN</name>
        <dbReference type="ChEBI" id="CHEBI:58210"/>
    </cofactor>
    <text evidence="8">Binds 1 FMN per subunit.</text>
</comment>
<feature type="binding site" evidence="8">
    <location>
        <position position="45"/>
    </location>
    <ligand>
        <name>FMN</name>
        <dbReference type="ChEBI" id="CHEBI:58210"/>
        <note>ligand shared between dimeric partners</note>
    </ligand>
</feature>
<dbReference type="GO" id="GO:0016491">
    <property type="term" value="F:oxidoreductase activity"/>
    <property type="evidence" value="ECO:0007669"/>
    <property type="project" value="UniProtKB-UniRule"/>
</dbReference>
<comment type="caution">
    <text evidence="10">The sequence shown here is derived from an EMBL/GenBank/DDBJ whole genome shotgun (WGS) entry which is preliminary data.</text>
</comment>
<evidence type="ECO:0000313" key="10">
    <source>
        <dbReference type="EMBL" id="NER13735.1"/>
    </source>
</evidence>
<keyword evidence="2 7" id="KW-0285">Flavoprotein</keyword>
<accession>A0A6P0UKA8</accession>
<evidence type="ECO:0000256" key="5">
    <source>
        <dbReference type="ARBA" id="ARBA00023002"/>
    </source>
</evidence>
<keyword evidence="6 7" id="KW-0520">NAD</keyword>
<evidence type="ECO:0000256" key="7">
    <source>
        <dbReference type="PIRNR" id="PIRNR000232"/>
    </source>
</evidence>
<feature type="binding site" evidence="8">
    <location>
        <position position="41"/>
    </location>
    <ligand>
        <name>FMN</name>
        <dbReference type="ChEBI" id="CHEBI:58210"/>
        <note>ligand shared between dimeric partners</note>
    </ligand>
</feature>
<feature type="domain" description="Nitroreductase" evidence="9">
    <location>
        <begin position="25"/>
        <end position="170"/>
    </location>
</feature>
<evidence type="ECO:0000259" key="9">
    <source>
        <dbReference type="Pfam" id="PF00881"/>
    </source>
</evidence>
<keyword evidence="4 7" id="KW-0521">NADP</keyword>
<evidence type="ECO:0000256" key="2">
    <source>
        <dbReference type="ARBA" id="ARBA00022630"/>
    </source>
</evidence>
<keyword evidence="3 7" id="KW-0288">FMN</keyword>
<dbReference type="AlphaFoldDB" id="A0A6P0UKA8"/>
<evidence type="ECO:0000256" key="3">
    <source>
        <dbReference type="ARBA" id="ARBA00022643"/>
    </source>
</evidence>
<reference evidence="10 11" key="1">
    <citation type="submission" date="2020-01" db="EMBL/GenBank/DDBJ databases">
        <title>Leptobacterium flavescens.</title>
        <authorList>
            <person name="Wang G."/>
        </authorList>
    </citation>
    <scope>NUCLEOTIDE SEQUENCE [LARGE SCALE GENOMIC DNA]</scope>
    <source>
        <strain evidence="10 11">KCTC 22160</strain>
    </source>
</reference>
<evidence type="ECO:0000256" key="8">
    <source>
        <dbReference type="PIRSR" id="PIRSR000232-1"/>
    </source>
</evidence>
<evidence type="ECO:0000256" key="6">
    <source>
        <dbReference type="ARBA" id="ARBA00023027"/>
    </source>
</evidence>
<proteinExistence type="inferred from homology"/>
<sequence>MSIIGDVTRLIEARKAVFPALYIEKNIPTSIINKMLSNANRAPTHKLTEPWRFKVIRGDARARLGNFMSARYKKLYEGNGFSERKFNKLRENPQLADTVIAIIMQRDREERIPEWEEIAAVSMAVQNMWLTASAHGVGSYWSSPALISHLGDFFKLEEGQKCLGLFYMGYYEEEIPVSKRGPIEEKVEWLDK</sequence>
<evidence type="ECO:0000256" key="1">
    <source>
        <dbReference type="ARBA" id="ARBA00007118"/>
    </source>
</evidence>
<evidence type="ECO:0000313" key="11">
    <source>
        <dbReference type="Proteomes" id="UP000468581"/>
    </source>
</evidence>
<dbReference type="Gene3D" id="3.40.109.10">
    <property type="entry name" value="NADH Oxidase"/>
    <property type="match status" value="1"/>
</dbReference>
<protein>
    <recommendedName>
        <fullName evidence="7">Putative NAD(P)H nitroreductase</fullName>
        <ecNumber evidence="7">1.-.-.-</ecNumber>
    </recommendedName>
</protein>
<dbReference type="InterPro" id="IPR026021">
    <property type="entry name" value="YdjA-like"/>
</dbReference>
<evidence type="ECO:0000256" key="4">
    <source>
        <dbReference type="ARBA" id="ARBA00022857"/>
    </source>
</evidence>
<dbReference type="InterPro" id="IPR000415">
    <property type="entry name" value="Nitroreductase-like"/>
</dbReference>
<dbReference type="CDD" id="cd02135">
    <property type="entry name" value="YdjA-like"/>
    <property type="match status" value="1"/>
</dbReference>
<dbReference type="Pfam" id="PF00881">
    <property type="entry name" value="Nitroreductase"/>
    <property type="match status" value="1"/>
</dbReference>
<feature type="binding site" description="in other chain" evidence="8">
    <location>
        <begin position="141"/>
        <end position="143"/>
    </location>
    <ligand>
        <name>FMN</name>
        <dbReference type="ChEBI" id="CHEBI:58210"/>
        <note>ligand shared between dimeric partners</note>
    </ligand>
</feature>
<dbReference type="InterPro" id="IPR052530">
    <property type="entry name" value="NAD(P)H_nitroreductase"/>
</dbReference>
<dbReference type="EMBL" id="JAABOO010000002">
    <property type="protein sequence ID" value="NER13735.1"/>
    <property type="molecule type" value="Genomic_DNA"/>
</dbReference>